<dbReference type="EMBL" id="LNQE01001034">
    <property type="protein sequence ID" value="KUG21664.1"/>
    <property type="molecule type" value="Genomic_DNA"/>
</dbReference>
<feature type="transmembrane region" description="Helical" evidence="6">
    <location>
        <begin position="238"/>
        <end position="264"/>
    </location>
</feature>
<dbReference type="GO" id="GO:0043190">
    <property type="term" value="C:ATP-binding cassette (ABC) transporter complex"/>
    <property type="evidence" value="ECO:0007669"/>
    <property type="project" value="InterPro"/>
</dbReference>
<comment type="subcellular location">
    <subcellularLocation>
        <location evidence="1">Cell membrane</location>
        <topology evidence="1">Multi-pass membrane protein</topology>
    </subcellularLocation>
</comment>
<name>A0A0W8FL92_9ZZZZ</name>
<dbReference type="PANTHER" id="PTHR34857:SF2">
    <property type="entry name" value="SLL0384 PROTEIN"/>
    <property type="match status" value="1"/>
</dbReference>
<keyword evidence="2" id="KW-1003">Cell membrane</keyword>
<keyword evidence="4 6" id="KW-1133">Transmembrane helix</keyword>
<keyword evidence="3 6" id="KW-0812">Transmembrane</keyword>
<feature type="transmembrane region" description="Helical" evidence="6">
    <location>
        <begin position="69"/>
        <end position="91"/>
    </location>
</feature>
<feature type="transmembrane region" description="Helical" evidence="6">
    <location>
        <begin position="112"/>
        <end position="138"/>
    </location>
</feature>
<dbReference type="NCBIfam" id="TIGR02454">
    <property type="entry name" value="ECF_T_CbiQ"/>
    <property type="match status" value="1"/>
</dbReference>
<gene>
    <name evidence="7" type="ORF">ASZ90_008585</name>
</gene>
<feature type="transmembrane region" description="Helical" evidence="6">
    <location>
        <begin position="32"/>
        <end position="57"/>
    </location>
</feature>
<dbReference type="CDD" id="cd16914">
    <property type="entry name" value="EcfT"/>
    <property type="match status" value="1"/>
</dbReference>
<comment type="caution">
    <text evidence="7">The sequence shown here is derived from an EMBL/GenBank/DDBJ whole genome shotgun (WGS) entry which is preliminary data.</text>
</comment>
<dbReference type="InterPro" id="IPR051611">
    <property type="entry name" value="ECF_transporter_component"/>
</dbReference>
<evidence type="ECO:0000256" key="1">
    <source>
        <dbReference type="ARBA" id="ARBA00004651"/>
    </source>
</evidence>
<evidence type="ECO:0000256" key="6">
    <source>
        <dbReference type="SAM" id="Phobius"/>
    </source>
</evidence>
<dbReference type="PANTHER" id="PTHR34857">
    <property type="entry name" value="SLL0384 PROTEIN"/>
    <property type="match status" value="1"/>
</dbReference>
<dbReference type="InterPro" id="IPR012809">
    <property type="entry name" value="ECF_CbiQ"/>
</dbReference>
<evidence type="ECO:0000256" key="3">
    <source>
        <dbReference type="ARBA" id="ARBA00022692"/>
    </source>
</evidence>
<evidence type="ECO:0000256" key="5">
    <source>
        <dbReference type="ARBA" id="ARBA00023136"/>
    </source>
</evidence>
<reference evidence="7" key="1">
    <citation type="journal article" date="2015" name="Proc. Natl. Acad. Sci. U.S.A.">
        <title>Networks of energetic and metabolic interactions define dynamics in microbial communities.</title>
        <authorList>
            <person name="Embree M."/>
            <person name="Liu J.K."/>
            <person name="Al-Bassam M.M."/>
            <person name="Zengler K."/>
        </authorList>
    </citation>
    <scope>NUCLEOTIDE SEQUENCE</scope>
</reference>
<dbReference type="Pfam" id="PF02361">
    <property type="entry name" value="CbiQ"/>
    <property type="match status" value="1"/>
</dbReference>
<evidence type="ECO:0000256" key="4">
    <source>
        <dbReference type="ARBA" id="ARBA00022989"/>
    </source>
</evidence>
<feature type="transmembrane region" description="Helical" evidence="6">
    <location>
        <begin position="150"/>
        <end position="169"/>
    </location>
</feature>
<proteinExistence type="predicted"/>
<evidence type="ECO:0000256" key="2">
    <source>
        <dbReference type="ARBA" id="ARBA00022475"/>
    </source>
</evidence>
<keyword evidence="5 6" id="KW-0472">Membrane</keyword>
<evidence type="ECO:0000313" key="7">
    <source>
        <dbReference type="EMBL" id="KUG21664.1"/>
    </source>
</evidence>
<dbReference type="AlphaFoldDB" id="A0A0W8FL92"/>
<accession>A0A0W8FL92</accession>
<protein>
    <submittedName>
        <fullName evidence="7">Transmembrane component nikq of energizing module of nickel ecf transporter</fullName>
    </submittedName>
</protein>
<dbReference type="GO" id="GO:0006824">
    <property type="term" value="P:cobalt ion transport"/>
    <property type="evidence" value="ECO:0007669"/>
    <property type="project" value="InterPro"/>
</dbReference>
<dbReference type="InterPro" id="IPR003339">
    <property type="entry name" value="ABC/ECF_trnsptr_transmembrane"/>
</dbReference>
<sequence length="269" mass="31043">MTFDEKYYNIGFLDQLSYKDTFVHRLDPRAKLIATLLFLFTVISFSKYEIAALLPFFLYPMLLMTIGEIPFMFIFKKIILVSPFAIFIGIFNPLLDSAQVPVFQGLTISAGWLSFCSIMLKFTLTVSTALLLIATTSFPSVCHALRQLKVPSLFVSQLSFLYRYIFVLMEETMRIVRARNMRSYGERGKDIKIFVRIVGTLFIRTVERAERIYFAMLSRGFQGDMPSLKRFQIKTSDVVFALSVSVFLYIFRFCPATEIVGRFFQGVFS</sequence>
<organism evidence="7">
    <name type="scientific">hydrocarbon metagenome</name>
    <dbReference type="NCBI Taxonomy" id="938273"/>
    <lineage>
        <taxon>unclassified sequences</taxon>
        <taxon>metagenomes</taxon>
        <taxon>ecological metagenomes</taxon>
    </lineage>
</organism>